<protein>
    <submittedName>
        <fullName evidence="2">Uncharacterized protein</fullName>
    </submittedName>
</protein>
<proteinExistence type="predicted"/>
<dbReference type="EMBL" id="JAGTTM010000001">
    <property type="protein sequence ID" value="MCC2028301.1"/>
    <property type="molecule type" value="Genomic_DNA"/>
</dbReference>
<accession>A0A9X1RY76</accession>
<dbReference type="RefSeq" id="WP_227530144.1">
    <property type="nucleotide sequence ID" value="NZ_JAGTTM010000001.1"/>
</dbReference>
<evidence type="ECO:0000256" key="1">
    <source>
        <dbReference type="SAM" id="MobiDB-lite"/>
    </source>
</evidence>
<evidence type="ECO:0000313" key="2">
    <source>
        <dbReference type="EMBL" id="MCC2028301.1"/>
    </source>
</evidence>
<comment type="caution">
    <text evidence="2">The sequence shown here is derived from an EMBL/GenBank/DDBJ whole genome shotgun (WGS) entry which is preliminary data.</text>
</comment>
<gene>
    <name evidence="2" type="ORF">KEC56_01950</name>
</gene>
<name>A0A9X1RY76_9MICO</name>
<feature type="region of interest" description="Disordered" evidence="1">
    <location>
        <begin position="1"/>
        <end position="29"/>
    </location>
</feature>
<dbReference type="AlphaFoldDB" id="A0A9X1RY76"/>
<dbReference type="Proteomes" id="UP001139289">
    <property type="component" value="Unassembled WGS sequence"/>
</dbReference>
<keyword evidence="3" id="KW-1185">Reference proteome</keyword>
<dbReference type="Gene3D" id="3.30.9.10">
    <property type="entry name" value="D-Amino Acid Oxidase, subunit A, domain 2"/>
    <property type="match status" value="1"/>
</dbReference>
<organism evidence="2 3">
    <name type="scientific">Microbacterium tenebrionis</name>
    <dbReference type="NCBI Taxonomy" id="2830665"/>
    <lineage>
        <taxon>Bacteria</taxon>
        <taxon>Bacillati</taxon>
        <taxon>Actinomycetota</taxon>
        <taxon>Actinomycetes</taxon>
        <taxon>Micrococcales</taxon>
        <taxon>Microbacteriaceae</taxon>
        <taxon>Microbacterium</taxon>
    </lineage>
</organism>
<sequence>MSPMMRPQRSALTRRRVVRSHQLPEAGEFDSRRQLGELRSVVDSEAGRTYLAEAYTGWPLG</sequence>
<evidence type="ECO:0000313" key="3">
    <source>
        <dbReference type="Proteomes" id="UP001139289"/>
    </source>
</evidence>
<reference evidence="2" key="1">
    <citation type="submission" date="2021-04" db="EMBL/GenBank/DDBJ databases">
        <title>Microbacterium tenobrionis sp. nov. and Microbacterium allomyrinae sp. nov., isolated from larvae of Tenobrio molitor and Allomyrina dichotoma, respectively.</title>
        <authorList>
            <person name="Lee S.D."/>
        </authorList>
    </citation>
    <scope>NUCLEOTIDE SEQUENCE</scope>
    <source>
        <strain evidence="2">YMB-B2</strain>
    </source>
</reference>